<dbReference type="PANTHER" id="PTHR24291:SF189">
    <property type="entry name" value="CYTOCHROME P450 4C3-RELATED"/>
    <property type="match status" value="1"/>
</dbReference>
<dbReference type="GO" id="GO:0005506">
    <property type="term" value="F:iron ion binding"/>
    <property type="evidence" value="ECO:0007669"/>
    <property type="project" value="InterPro"/>
</dbReference>
<keyword evidence="13" id="KW-0472">Membrane</keyword>
<dbReference type="PRINTS" id="PR00385">
    <property type="entry name" value="P450"/>
</dbReference>
<keyword evidence="8" id="KW-0256">Endoplasmic reticulum</keyword>
<dbReference type="GO" id="GO:0016705">
    <property type="term" value="F:oxidoreductase activity, acting on paired donors, with incorporation or reduction of molecular oxygen"/>
    <property type="evidence" value="ECO:0007669"/>
    <property type="project" value="InterPro"/>
</dbReference>
<evidence type="ECO:0000256" key="2">
    <source>
        <dbReference type="ARBA" id="ARBA00003690"/>
    </source>
</evidence>
<keyword evidence="7 14" id="KW-0479">Metal-binding</keyword>
<evidence type="ECO:0000256" key="11">
    <source>
        <dbReference type="ARBA" id="ARBA00023004"/>
    </source>
</evidence>
<evidence type="ECO:0000256" key="1">
    <source>
        <dbReference type="ARBA" id="ARBA00001971"/>
    </source>
</evidence>
<keyword evidence="6 14" id="KW-0349">Heme</keyword>
<dbReference type="EnsemblMetazoa" id="AFUN007717-RA">
    <property type="protein sequence ID" value="AFUN007717-PA"/>
    <property type="gene ID" value="AFUN007717"/>
</dbReference>
<accession>A0A182RN86</accession>
<dbReference type="InterPro" id="IPR036396">
    <property type="entry name" value="Cyt_P450_sf"/>
</dbReference>
<evidence type="ECO:0000256" key="14">
    <source>
        <dbReference type="PIRSR" id="PIRSR602401-1"/>
    </source>
</evidence>
<dbReference type="VEuPathDB" id="VectorBase:AFUN007717"/>
<dbReference type="STRING" id="62324.A0A182RN86"/>
<comment type="subcellular location">
    <subcellularLocation>
        <location evidence="4">Endoplasmic reticulum membrane</location>
        <topology evidence="4">Peripheral membrane protein</topology>
    </subcellularLocation>
    <subcellularLocation>
        <location evidence="3">Microsome membrane</location>
        <topology evidence="3">Peripheral membrane protein</topology>
    </subcellularLocation>
</comment>
<dbReference type="InterPro" id="IPR001128">
    <property type="entry name" value="Cyt_P450"/>
</dbReference>
<comment type="similarity">
    <text evidence="5 15">Belongs to the cytochrome P450 family.</text>
</comment>
<dbReference type="GO" id="GO:0020037">
    <property type="term" value="F:heme binding"/>
    <property type="evidence" value="ECO:0007669"/>
    <property type="project" value="InterPro"/>
</dbReference>
<dbReference type="PRINTS" id="PR00463">
    <property type="entry name" value="EP450I"/>
</dbReference>
<evidence type="ECO:0000256" key="5">
    <source>
        <dbReference type="ARBA" id="ARBA00010617"/>
    </source>
</evidence>
<proteinExistence type="inferred from homology"/>
<evidence type="ECO:0000256" key="16">
    <source>
        <dbReference type="SAM" id="MobiDB-lite"/>
    </source>
</evidence>
<dbReference type="PANTHER" id="PTHR24291">
    <property type="entry name" value="CYTOCHROME P450 FAMILY 4"/>
    <property type="match status" value="1"/>
</dbReference>
<keyword evidence="10 15" id="KW-0560">Oxidoreductase</keyword>
<evidence type="ECO:0000256" key="8">
    <source>
        <dbReference type="ARBA" id="ARBA00022824"/>
    </source>
</evidence>
<dbReference type="InterPro" id="IPR017972">
    <property type="entry name" value="Cyt_P450_CS"/>
</dbReference>
<evidence type="ECO:0000256" key="12">
    <source>
        <dbReference type="ARBA" id="ARBA00023033"/>
    </source>
</evidence>
<keyword evidence="12 15" id="KW-0503">Monooxygenase</keyword>
<comment type="cofactor">
    <cofactor evidence="1 14">
        <name>heme</name>
        <dbReference type="ChEBI" id="CHEBI:30413"/>
    </cofactor>
</comment>
<evidence type="ECO:0000256" key="6">
    <source>
        <dbReference type="ARBA" id="ARBA00022617"/>
    </source>
</evidence>
<evidence type="ECO:0000256" key="3">
    <source>
        <dbReference type="ARBA" id="ARBA00004174"/>
    </source>
</evidence>
<evidence type="ECO:0000256" key="7">
    <source>
        <dbReference type="ARBA" id="ARBA00022723"/>
    </source>
</evidence>
<dbReference type="Pfam" id="PF00067">
    <property type="entry name" value="p450"/>
    <property type="match status" value="1"/>
</dbReference>
<dbReference type="Gene3D" id="1.10.630.10">
    <property type="entry name" value="Cytochrome P450"/>
    <property type="match status" value="1"/>
</dbReference>
<evidence type="ECO:0000256" key="4">
    <source>
        <dbReference type="ARBA" id="ARBA00004406"/>
    </source>
</evidence>
<evidence type="ECO:0000256" key="9">
    <source>
        <dbReference type="ARBA" id="ARBA00022848"/>
    </source>
</evidence>
<dbReference type="InterPro" id="IPR050196">
    <property type="entry name" value="Cytochrome_P450_Monoox"/>
</dbReference>
<evidence type="ECO:0000256" key="10">
    <source>
        <dbReference type="ARBA" id="ARBA00023002"/>
    </source>
</evidence>
<sequence length="516" mass="59490">MILLVFISVFAIVYYINFRRSRKRLYELAKQIPGPFDYPLIGSLLETIGKDPLELIARFMELMHHIPSPMRAWLGPYLIVIVAEPAMVQDILRSPDCVQKPDQYHFFRLSKGLFGAPAGLWRKHRKVLNTSFSPAVLKSFVPTLNAKAEELSRELNDKVSSECFDVHTLLARFTLITISSTTLGADLSVEKREVLEEYSSNAAEMFTSCFERIYKTWLYPEFVYRMTSAFKEEQTRFKLFKQMSLKIINMRQGIQSPCKSQDELQDSDPEDKQELPRGKNFIERLEEMSHDPANDIDEDGFQQHIDTMMFAGNDTSAQTLSNAMLALGMYPDWQEKVYQEIMDIAPTGPISYEDLSKLTYMEMFLKETLRLLPITGLIARLPTKEVQAQHVTIPPGAIVLIPFLKIHRDKTIWGPDAELFNPDNFLPERCAQRHPYAYIPFSQGPRNCIGMKYAWISMKIFLCHVVRQYRIATDIKLSDIKFSLSLIMKLNTKHLIRLERRSAPSSDEVICNSNSK</sequence>
<evidence type="ECO:0000256" key="13">
    <source>
        <dbReference type="ARBA" id="ARBA00023136"/>
    </source>
</evidence>
<reference evidence="17" key="1">
    <citation type="submission" date="2020-05" db="UniProtKB">
        <authorList>
            <consortium name="EnsemblMetazoa"/>
        </authorList>
    </citation>
    <scope>IDENTIFICATION</scope>
    <source>
        <strain evidence="17">FUMOZ</strain>
    </source>
</reference>
<comment type="function">
    <text evidence="2">May be involved in the metabolism of insect hormones and in the breakdown of synthetic insecticides.</text>
</comment>
<evidence type="ECO:0000313" key="17">
    <source>
        <dbReference type="EnsemblMetazoa" id="AFUN007717-PA"/>
    </source>
</evidence>
<feature type="binding site" description="axial binding residue" evidence="14">
    <location>
        <position position="448"/>
    </location>
    <ligand>
        <name>heme</name>
        <dbReference type="ChEBI" id="CHEBI:30413"/>
    </ligand>
    <ligandPart>
        <name>Fe</name>
        <dbReference type="ChEBI" id="CHEBI:18248"/>
    </ligandPart>
</feature>
<name>A0A182RN86_ANOFN</name>
<dbReference type="AlphaFoldDB" id="A0A182RN86"/>
<dbReference type="CDD" id="cd11057">
    <property type="entry name" value="CYP313-like"/>
    <property type="match status" value="1"/>
</dbReference>
<evidence type="ECO:0000256" key="15">
    <source>
        <dbReference type="RuleBase" id="RU000461"/>
    </source>
</evidence>
<dbReference type="PROSITE" id="PS00086">
    <property type="entry name" value="CYTOCHROME_P450"/>
    <property type="match status" value="1"/>
</dbReference>
<feature type="region of interest" description="Disordered" evidence="16">
    <location>
        <begin position="256"/>
        <end position="277"/>
    </location>
</feature>
<organism evidence="17">
    <name type="scientific">Anopheles funestus</name>
    <name type="common">African malaria mosquito</name>
    <dbReference type="NCBI Taxonomy" id="62324"/>
    <lineage>
        <taxon>Eukaryota</taxon>
        <taxon>Metazoa</taxon>
        <taxon>Ecdysozoa</taxon>
        <taxon>Arthropoda</taxon>
        <taxon>Hexapoda</taxon>
        <taxon>Insecta</taxon>
        <taxon>Pterygota</taxon>
        <taxon>Neoptera</taxon>
        <taxon>Endopterygota</taxon>
        <taxon>Diptera</taxon>
        <taxon>Nematocera</taxon>
        <taxon>Culicoidea</taxon>
        <taxon>Culicidae</taxon>
        <taxon>Anophelinae</taxon>
        <taxon>Anopheles</taxon>
    </lineage>
</organism>
<keyword evidence="9" id="KW-0492">Microsome</keyword>
<dbReference type="SUPFAM" id="SSF48264">
    <property type="entry name" value="Cytochrome P450"/>
    <property type="match status" value="1"/>
</dbReference>
<dbReference type="InterPro" id="IPR002401">
    <property type="entry name" value="Cyt_P450_E_grp-I"/>
</dbReference>
<dbReference type="GO" id="GO:0004497">
    <property type="term" value="F:monooxygenase activity"/>
    <property type="evidence" value="ECO:0007669"/>
    <property type="project" value="UniProtKB-KW"/>
</dbReference>
<keyword evidence="11 14" id="KW-0408">Iron</keyword>
<dbReference type="VEuPathDB" id="VectorBase:AFUN2_005354"/>
<dbReference type="GO" id="GO:0005789">
    <property type="term" value="C:endoplasmic reticulum membrane"/>
    <property type="evidence" value="ECO:0007669"/>
    <property type="project" value="UniProtKB-SubCell"/>
</dbReference>
<protein>
    <submittedName>
        <fullName evidence="17">Cytochrome P450</fullName>
    </submittedName>
</protein>